<dbReference type="GO" id="GO:0016020">
    <property type="term" value="C:membrane"/>
    <property type="evidence" value="ECO:0007669"/>
    <property type="project" value="UniProtKB-SubCell"/>
</dbReference>
<dbReference type="InterPro" id="IPR011009">
    <property type="entry name" value="Kinase-like_dom_sf"/>
</dbReference>
<name>A0A7N2LPH1_QUELO</name>
<evidence type="ECO:0000259" key="2">
    <source>
        <dbReference type="PROSITE" id="PS50011"/>
    </source>
</evidence>
<reference evidence="3 4" key="1">
    <citation type="journal article" date="2016" name="G3 (Bethesda)">
        <title>First Draft Assembly and Annotation of the Genome of a California Endemic Oak Quercus lobata Nee (Fagaceae).</title>
        <authorList>
            <person name="Sork V.L."/>
            <person name="Fitz-Gibbon S.T."/>
            <person name="Puiu D."/>
            <person name="Crepeau M."/>
            <person name="Gugger P.F."/>
            <person name="Sherman R."/>
            <person name="Stevens K."/>
            <person name="Langley C.H."/>
            <person name="Pellegrini M."/>
            <person name="Salzberg S.L."/>
        </authorList>
    </citation>
    <scope>NUCLEOTIDE SEQUENCE [LARGE SCALE GENOMIC DNA]</scope>
    <source>
        <strain evidence="3 4">cv. SW786</strain>
    </source>
</reference>
<organism evidence="3 4">
    <name type="scientific">Quercus lobata</name>
    <name type="common">Valley oak</name>
    <dbReference type="NCBI Taxonomy" id="97700"/>
    <lineage>
        <taxon>Eukaryota</taxon>
        <taxon>Viridiplantae</taxon>
        <taxon>Streptophyta</taxon>
        <taxon>Embryophyta</taxon>
        <taxon>Tracheophyta</taxon>
        <taxon>Spermatophyta</taxon>
        <taxon>Magnoliopsida</taxon>
        <taxon>eudicotyledons</taxon>
        <taxon>Gunneridae</taxon>
        <taxon>Pentapetalae</taxon>
        <taxon>rosids</taxon>
        <taxon>fabids</taxon>
        <taxon>Fagales</taxon>
        <taxon>Fagaceae</taxon>
        <taxon>Quercus</taxon>
    </lineage>
</organism>
<evidence type="ECO:0000313" key="4">
    <source>
        <dbReference type="Proteomes" id="UP000594261"/>
    </source>
</evidence>
<dbReference type="PANTHER" id="PTHR48006">
    <property type="entry name" value="LEUCINE-RICH REPEAT-CONTAINING PROTEIN DDB_G0281931-RELATED"/>
    <property type="match status" value="1"/>
</dbReference>
<evidence type="ECO:0000256" key="1">
    <source>
        <dbReference type="ARBA" id="ARBA00004479"/>
    </source>
</evidence>
<dbReference type="EnsemblPlants" id="QL05p051622:mrna">
    <property type="protein sequence ID" value="QL05p051622:mrna"/>
    <property type="gene ID" value="QL05p051622"/>
</dbReference>
<sequence length="257" mass="28485">MFFKVSSSCVVIDNRESKGRGTLLHEIKRDPNALVSSLKEPIEPAPRPLNHLIATGPKLDENTLHIKASFLECTAILWLKWLTCSVGGYMAPEYALWGILTYKADVYSFGVVVLEIVSGKNNRKHGPNENHACLLDWAIILHQKGNMMELVDPELGTEFSKEEALRMIKVALLCINPSPVLRPTMSAVVSMLEGQTVVDESNIDLRVYSNEWALDSLSDQFGQSQRESSMESQSLTQSLKARWIGSSSTSAPVSLSH</sequence>
<accession>A0A7N2LPH1</accession>
<dbReference type="AlphaFoldDB" id="A0A7N2LPH1"/>
<dbReference type="Gene3D" id="1.10.510.10">
    <property type="entry name" value="Transferase(Phosphotransferase) domain 1"/>
    <property type="match status" value="1"/>
</dbReference>
<evidence type="ECO:0000313" key="3">
    <source>
        <dbReference type="EnsemblPlants" id="QL05p051622:mrna"/>
    </source>
</evidence>
<feature type="domain" description="Protein kinase" evidence="2">
    <location>
        <begin position="1"/>
        <end position="198"/>
    </location>
</feature>
<dbReference type="Gramene" id="QL05p051622:mrna">
    <property type="protein sequence ID" value="QL05p051622:mrna"/>
    <property type="gene ID" value="QL05p051622"/>
</dbReference>
<reference evidence="3" key="2">
    <citation type="submission" date="2021-01" db="UniProtKB">
        <authorList>
            <consortium name="EnsemblPlants"/>
        </authorList>
    </citation>
    <scope>IDENTIFICATION</scope>
</reference>
<dbReference type="GO" id="GO:0005524">
    <property type="term" value="F:ATP binding"/>
    <property type="evidence" value="ECO:0007669"/>
    <property type="project" value="InterPro"/>
</dbReference>
<keyword evidence="4" id="KW-1185">Reference proteome</keyword>
<dbReference type="OMA" id="DENTLHI"/>
<dbReference type="InterPro" id="IPR051824">
    <property type="entry name" value="LRR_Rcpt-Like_S/T_Kinase"/>
</dbReference>
<dbReference type="InterPro" id="IPR000719">
    <property type="entry name" value="Prot_kinase_dom"/>
</dbReference>
<dbReference type="EMBL" id="LRBV02000005">
    <property type="status" value="NOT_ANNOTATED_CDS"/>
    <property type="molecule type" value="Genomic_DNA"/>
</dbReference>
<dbReference type="Proteomes" id="UP000594261">
    <property type="component" value="Chromosome 5"/>
</dbReference>
<proteinExistence type="predicted"/>
<comment type="subcellular location">
    <subcellularLocation>
        <location evidence="1">Membrane</location>
        <topology evidence="1">Single-pass type I membrane protein</topology>
    </subcellularLocation>
</comment>
<dbReference type="PROSITE" id="PS50011">
    <property type="entry name" value="PROTEIN_KINASE_DOM"/>
    <property type="match status" value="1"/>
</dbReference>
<dbReference type="InParanoid" id="A0A7N2LPH1"/>
<protein>
    <recommendedName>
        <fullName evidence="2">Protein kinase domain-containing protein</fullName>
    </recommendedName>
</protein>
<dbReference type="InterPro" id="IPR001245">
    <property type="entry name" value="Ser-Thr/Tyr_kinase_cat_dom"/>
</dbReference>
<dbReference type="GO" id="GO:0004672">
    <property type="term" value="F:protein kinase activity"/>
    <property type="evidence" value="ECO:0007669"/>
    <property type="project" value="InterPro"/>
</dbReference>
<dbReference type="PANTHER" id="PTHR48006:SF66">
    <property type="entry name" value="PROTEIN KINASE DOMAIN-CONTAINING PROTEIN"/>
    <property type="match status" value="1"/>
</dbReference>
<dbReference type="SUPFAM" id="SSF56112">
    <property type="entry name" value="Protein kinase-like (PK-like)"/>
    <property type="match status" value="1"/>
</dbReference>
<dbReference type="Pfam" id="PF07714">
    <property type="entry name" value="PK_Tyr_Ser-Thr"/>
    <property type="match status" value="1"/>
</dbReference>